<evidence type="ECO:0000313" key="2">
    <source>
        <dbReference type="Proteomes" id="UP000838748"/>
    </source>
</evidence>
<organism evidence="1 2">
    <name type="scientific">Vibrio marisflavi CECT 7928</name>
    <dbReference type="NCBI Taxonomy" id="634439"/>
    <lineage>
        <taxon>Bacteria</taxon>
        <taxon>Pseudomonadati</taxon>
        <taxon>Pseudomonadota</taxon>
        <taxon>Gammaproteobacteria</taxon>
        <taxon>Vibrionales</taxon>
        <taxon>Vibrionaceae</taxon>
        <taxon>Vibrio</taxon>
    </lineage>
</organism>
<evidence type="ECO:0000313" key="1">
    <source>
        <dbReference type="EMBL" id="CAH0537633.1"/>
    </source>
</evidence>
<dbReference type="Proteomes" id="UP000838748">
    <property type="component" value="Unassembled WGS sequence"/>
</dbReference>
<comment type="caution">
    <text evidence="1">The sequence shown here is derived from an EMBL/GenBank/DDBJ whole genome shotgun (WGS) entry which is preliminary data.</text>
</comment>
<proteinExistence type="predicted"/>
<accession>A0ABM9A1T0</accession>
<protein>
    <submittedName>
        <fullName evidence="1">Uncharacterized protein</fullName>
    </submittedName>
</protein>
<dbReference type="RefSeq" id="WP_237360558.1">
    <property type="nucleotide sequence ID" value="NZ_CAKLDM010000001.1"/>
</dbReference>
<dbReference type="EMBL" id="CAKLDM010000001">
    <property type="protein sequence ID" value="CAH0537633.1"/>
    <property type="molecule type" value="Genomic_DNA"/>
</dbReference>
<keyword evidence="2" id="KW-1185">Reference proteome</keyword>
<gene>
    <name evidence="1" type="ORF">VMF7928_01209</name>
</gene>
<name>A0ABM9A1T0_9VIBR</name>
<sequence>MERFCPNCHTQLVERSTAYICPRHEIGECTYEPAYPEKVQHQCQKKRATAQHQREAEAVF</sequence>
<reference evidence="1" key="1">
    <citation type="submission" date="2021-11" db="EMBL/GenBank/DDBJ databases">
        <authorList>
            <person name="Rodrigo-Torres L."/>
            <person name="Arahal R. D."/>
            <person name="Lucena T."/>
        </authorList>
    </citation>
    <scope>NUCLEOTIDE SEQUENCE</scope>
    <source>
        <strain evidence="1">CECT 7928</strain>
    </source>
</reference>